<dbReference type="PROSITE" id="PS01153">
    <property type="entry name" value="NOL1_NOP2_SUN"/>
    <property type="match status" value="1"/>
</dbReference>
<dbReference type="AlphaFoldDB" id="A0A086J754"/>
<feature type="region of interest" description="Disordered" evidence="7">
    <location>
        <begin position="243"/>
        <end position="316"/>
    </location>
</feature>
<evidence type="ECO:0000256" key="7">
    <source>
        <dbReference type="SAM" id="MobiDB-lite"/>
    </source>
</evidence>
<evidence type="ECO:0000256" key="1">
    <source>
        <dbReference type="ARBA" id="ARBA00007494"/>
    </source>
</evidence>
<dbReference type="GO" id="GO:0003723">
    <property type="term" value="F:RNA binding"/>
    <property type="evidence" value="ECO:0007669"/>
    <property type="project" value="UniProtKB-UniRule"/>
</dbReference>
<dbReference type="VEuPathDB" id="ToxoDB:TGP89_306900"/>
<dbReference type="InterPro" id="IPR001678">
    <property type="entry name" value="MeTrfase_RsmB-F_NOP2_dom"/>
</dbReference>
<sequence length="613" mass="66516">MRNRSSAALIRQVLDPTVYSLLETSWASPVPPGRSIEWILDHLLVPPPITTLRVNAVDAEKVEDVIATATKLFYPRDVQRHSLLDDVLIVNHDTVSSSEGLPSRTKQREDPRAKECFVNSDRGCSTNCHAATSISTRTRTVAAGQESQFQRDNKDHDEVVLRTDQRKGLKENGGGQLPVILVDRRCGQAVLRGAHVFSGGVLASEPHLRVGEMVEVFTLPGRLHKSKLAVECANVQRNQEMSSIHSSAVAAQPSELPLHGQKSQEADAHHASEDIRAGGEERSTSADKSDPESNGELRGGDCDCGRSEAQNDETEQEHLASVLRGTYLRAALPERVRKTGIFCGRGIIRQNLGQVYAGKPGIAVEMESAIDLSTLPACLVAQNLPSIVVGHVLSPQPGERVLDMCAAPGGKTLHLATLMKGHGLIVAVERSKTRAEKLRSFLSTSSHASIVEIVCGDSAKGTWQSTQLGKGSHGRDFIGYFDRVLADVPCTALGLRPRIDFEGLTDRVVLAAAKYQREFLKSGCQLLKTGGTLVYSTCSVSRAENEENVAWALRHLPLMLEPAEPFVGTHTFENGDRGARLFPPGEAEKLQRFCPSGNTIGFFIAKFLKTGTG</sequence>
<dbReference type="PRINTS" id="PR02008">
    <property type="entry name" value="RCMTFAMILY"/>
</dbReference>
<evidence type="ECO:0000256" key="6">
    <source>
        <dbReference type="PROSITE-ProRule" id="PRU01023"/>
    </source>
</evidence>
<feature type="compositionally biased region" description="Basic and acidic residues" evidence="7">
    <location>
        <begin position="262"/>
        <end position="291"/>
    </location>
</feature>
<feature type="active site" description="Nucleophile" evidence="6">
    <location>
        <position position="538"/>
    </location>
</feature>
<evidence type="ECO:0000313" key="9">
    <source>
        <dbReference type="EMBL" id="KFG27972.1"/>
    </source>
</evidence>
<proteinExistence type="inferred from homology"/>
<keyword evidence="5 6" id="KW-0694">RNA-binding</keyword>
<dbReference type="Pfam" id="PF01189">
    <property type="entry name" value="Methyltr_RsmB-F"/>
    <property type="match status" value="1"/>
</dbReference>
<dbReference type="PROSITE" id="PS51686">
    <property type="entry name" value="SAM_MT_RSMB_NOP"/>
    <property type="match status" value="1"/>
</dbReference>
<dbReference type="InterPro" id="IPR015947">
    <property type="entry name" value="PUA-like_sf"/>
</dbReference>
<keyword evidence="2 6" id="KW-0489">Methyltransferase</keyword>
<evidence type="ECO:0000313" key="10">
    <source>
        <dbReference type="Proteomes" id="UP000028828"/>
    </source>
</evidence>
<evidence type="ECO:0000256" key="4">
    <source>
        <dbReference type="ARBA" id="ARBA00022691"/>
    </source>
</evidence>
<feature type="domain" description="SAM-dependent MTase RsmB/NOP-type" evidence="8">
    <location>
        <begin position="311"/>
        <end position="610"/>
    </location>
</feature>
<dbReference type="PANTHER" id="PTHR22807:SF34">
    <property type="entry name" value="TRNA (CYTOSINE(72)-C(5))-METHYLTRANSFERASE NSUN6"/>
    <property type="match status" value="1"/>
</dbReference>
<dbReference type="PROSITE" id="PS50890">
    <property type="entry name" value="PUA"/>
    <property type="match status" value="1"/>
</dbReference>
<name>A0A086J754_TOXGO</name>
<evidence type="ECO:0000256" key="5">
    <source>
        <dbReference type="ARBA" id="ARBA00022884"/>
    </source>
</evidence>
<organism evidence="9 10">
    <name type="scientific">Toxoplasma gondii p89</name>
    <dbReference type="NCBI Taxonomy" id="943119"/>
    <lineage>
        <taxon>Eukaryota</taxon>
        <taxon>Sar</taxon>
        <taxon>Alveolata</taxon>
        <taxon>Apicomplexa</taxon>
        <taxon>Conoidasida</taxon>
        <taxon>Coccidia</taxon>
        <taxon>Eucoccidiorida</taxon>
        <taxon>Eimeriorina</taxon>
        <taxon>Sarcocystidae</taxon>
        <taxon>Toxoplasma</taxon>
    </lineage>
</organism>
<dbReference type="InterPro" id="IPR018314">
    <property type="entry name" value="RsmB/NOL1/NOP2-like_CS"/>
</dbReference>
<dbReference type="EMBL" id="AEYI02002515">
    <property type="protein sequence ID" value="KFG27972.1"/>
    <property type="molecule type" value="Genomic_DNA"/>
</dbReference>
<protein>
    <submittedName>
        <fullName evidence="9">NOL1/NOP2/sun family protein</fullName>
        <ecNumber evidence="9">2.1.1.-</ecNumber>
    </submittedName>
</protein>
<feature type="binding site" evidence="6">
    <location>
        <position position="457"/>
    </location>
    <ligand>
        <name>S-adenosyl-L-methionine</name>
        <dbReference type="ChEBI" id="CHEBI:59789"/>
    </ligand>
</feature>
<comment type="similarity">
    <text evidence="1 6">Belongs to the class I-like SAM-binding methyltransferase superfamily. RsmB/NOP family.</text>
</comment>
<comment type="caution">
    <text evidence="9">The sequence shown here is derived from an EMBL/GenBank/DDBJ whole genome shotgun (WGS) entry which is preliminary data.</text>
</comment>
<feature type="binding site" evidence="6">
    <location>
        <position position="429"/>
    </location>
    <ligand>
        <name>S-adenosyl-L-methionine</name>
        <dbReference type="ChEBI" id="CHEBI:59789"/>
    </ligand>
</feature>
<dbReference type="InterPro" id="IPR002478">
    <property type="entry name" value="PUA"/>
</dbReference>
<dbReference type="GO" id="GO:0001510">
    <property type="term" value="P:RNA methylation"/>
    <property type="evidence" value="ECO:0007669"/>
    <property type="project" value="InterPro"/>
</dbReference>
<feature type="binding site" evidence="6">
    <location>
        <begin position="405"/>
        <end position="411"/>
    </location>
    <ligand>
        <name>S-adenosyl-L-methionine</name>
        <dbReference type="ChEBI" id="CHEBI:59789"/>
    </ligand>
</feature>
<dbReference type="SUPFAM" id="SSF53335">
    <property type="entry name" value="S-adenosyl-L-methionine-dependent methyltransferases"/>
    <property type="match status" value="1"/>
</dbReference>
<keyword evidence="4 6" id="KW-0949">S-adenosyl-L-methionine</keyword>
<feature type="binding site" evidence="6">
    <location>
        <position position="487"/>
    </location>
    <ligand>
        <name>S-adenosyl-L-methionine</name>
        <dbReference type="ChEBI" id="CHEBI:59789"/>
    </ligand>
</feature>
<dbReference type="Proteomes" id="UP000028828">
    <property type="component" value="Unassembled WGS sequence"/>
</dbReference>
<dbReference type="GO" id="GO:0008173">
    <property type="term" value="F:RNA methyltransferase activity"/>
    <property type="evidence" value="ECO:0007669"/>
    <property type="project" value="InterPro"/>
</dbReference>
<dbReference type="InterPro" id="IPR049560">
    <property type="entry name" value="MeTrfase_RsmB-F_NOP2_cat"/>
</dbReference>
<evidence type="ECO:0000256" key="3">
    <source>
        <dbReference type="ARBA" id="ARBA00022679"/>
    </source>
</evidence>
<keyword evidence="3 6" id="KW-0808">Transferase</keyword>
<dbReference type="PANTHER" id="PTHR22807">
    <property type="entry name" value="NOP2 YEAST -RELATED NOL1/NOP2/FMU SUN DOMAIN-CONTAINING"/>
    <property type="match status" value="1"/>
</dbReference>
<gene>
    <name evidence="9" type="ORF">TGP89_306900</name>
</gene>
<dbReference type="Gene3D" id="3.40.50.150">
    <property type="entry name" value="Vaccinia Virus protein VP39"/>
    <property type="match status" value="1"/>
</dbReference>
<accession>A0A086J754</accession>
<reference evidence="9 10" key="1">
    <citation type="submission" date="2014-03" db="EMBL/GenBank/DDBJ databases">
        <authorList>
            <person name="Sibley D."/>
            <person name="Venepally P."/>
            <person name="Karamycheva S."/>
            <person name="Hadjithomas M."/>
            <person name="Khan A."/>
            <person name="Brunk B."/>
            <person name="Roos D."/>
            <person name="Caler E."/>
            <person name="Lorenzi H."/>
        </authorList>
    </citation>
    <scope>NUCLEOTIDE SEQUENCE [LARGE SCALE GENOMIC DNA]</scope>
    <source>
        <strain evidence="10">p89</strain>
    </source>
</reference>
<dbReference type="CDD" id="cd02440">
    <property type="entry name" value="AdoMet_MTases"/>
    <property type="match status" value="1"/>
</dbReference>
<evidence type="ECO:0000256" key="2">
    <source>
        <dbReference type="ARBA" id="ARBA00022603"/>
    </source>
</evidence>
<evidence type="ECO:0000259" key="8">
    <source>
        <dbReference type="PROSITE" id="PS51686"/>
    </source>
</evidence>
<dbReference type="InterPro" id="IPR023267">
    <property type="entry name" value="RCMT"/>
</dbReference>
<dbReference type="SUPFAM" id="SSF88697">
    <property type="entry name" value="PUA domain-like"/>
    <property type="match status" value="1"/>
</dbReference>
<dbReference type="Pfam" id="PF01472">
    <property type="entry name" value="PUA"/>
    <property type="match status" value="1"/>
</dbReference>
<dbReference type="InterPro" id="IPR029063">
    <property type="entry name" value="SAM-dependent_MTases_sf"/>
</dbReference>
<dbReference type="EC" id="2.1.1.-" evidence="9"/>
<dbReference type="OrthoDB" id="427002at2759"/>